<dbReference type="GO" id="GO:0032993">
    <property type="term" value="C:protein-DNA complex"/>
    <property type="evidence" value="ECO:0007669"/>
    <property type="project" value="TreeGrafter"/>
</dbReference>
<dbReference type="RefSeq" id="WP_168630660.1">
    <property type="nucleotide sequence ID" value="NZ_BONL01000006.1"/>
</dbReference>
<dbReference type="InterPro" id="IPR036388">
    <property type="entry name" value="WH-like_DNA-bd_sf"/>
</dbReference>
<dbReference type="PROSITE" id="PS50110">
    <property type="entry name" value="RESPONSE_REGULATORY"/>
    <property type="match status" value="1"/>
</dbReference>
<dbReference type="InterPro" id="IPR001867">
    <property type="entry name" value="OmpR/PhoB-type_DNA-bd"/>
</dbReference>
<dbReference type="CDD" id="cd00383">
    <property type="entry name" value="trans_reg_C"/>
    <property type="match status" value="1"/>
</dbReference>
<keyword evidence="2" id="KW-0597">Phosphoprotein</keyword>
<feature type="domain" description="Response regulatory" evidence="4">
    <location>
        <begin position="2"/>
        <end position="116"/>
    </location>
</feature>
<feature type="domain" description="OmpR/PhoB-type" evidence="5">
    <location>
        <begin position="124"/>
        <end position="218"/>
    </location>
</feature>
<protein>
    <submittedName>
        <fullName evidence="6">Response regulator transcription factor</fullName>
    </submittedName>
</protein>
<dbReference type="SMART" id="SM00862">
    <property type="entry name" value="Trans_reg_C"/>
    <property type="match status" value="1"/>
</dbReference>
<dbReference type="Pfam" id="PF00486">
    <property type="entry name" value="Trans_reg_C"/>
    <property type="match status" value="1"/>
</dbReference>
<evidence type="ECO:0000256" key="2">
    <source>
        <dbReference type="PROSITE-ProRule" id="PRU00169"/>
    </source>
</evidence>
<proteinExistence type="predicted"/>
<evidence type="ECO:0000259" key="5">
    <source>
        <dbReference type="PROSITE" id="PS51755"/>
    </source>
</evidence>
<organism evidence="6 7">
    <name type="scientific">Cellulomonas denverensis</name>
    <dbReference type="NCBI Taxonomy" id="264297"/>
    <lineage>
        <taxon>Bacteria</taxon>
        <taxon>Bacillati</taxon>
        <taxon>Actinomycetota</taxon>
        <taxon>Actinomycetes</taxon>
        <taxon>Micrococcales</taxon>
        <taxon>Cellulomonadaceae</taxon>
        <taxon>Cellulomonas</taxon>
    </lineage>
</organism>
<dbReference type="GO" id="GO:0006355">
    <property type="term" value="P:regulation of DNA-templated transcription"/>
    <property type="evidence" value="ECO:0007669"/>
    <property type="project" value="InterPro"/>
</dbReference>
<evidence type="ECO:0000259" key="4">
    <source>
        <dbReference type="PROSITE" id="PS50110"/>
    </source>
</evidence>
<dbReference type="GO" id="GO:0000976">
    <property type="term" value="F:transcription cis-regulatory region binding"/>
    <property type="evidence" value="ECO:0007669"/>
    <property type="project" value="TreeGrafter"/>
</dbReference>
<reference evidence="6 7" key="1">
    <citation type="submission" date="2020-04" db="EMBL/GenBank/DDBJ databases">
        <title>MicrobeNet Type strains.</title>
        <authorList>
            <person name="Nicholson A.C."/>
        </authorList>
    </citation>
    <scope>NUCLEOTIDE SEQUENCE [LARGE SCALE GENOMIC DNA]</scope>
    <source>
        <strain evidence="6 7">ATCC BAA-788</strain>
    </source>
</reference>
<evidence type="ECO:0000256" key="1">
    <source>
        <dbReference type="ARBA" id="ARBA00023125"/>
    </source>
</evidence>
<name>A0A7X6KWG6_9CELL</name>
<dbReference type="SMART" id="SM00448">
    <property type="entry name" value="REC"/>
    <property type="match status" value="1"/>
</dbReference>
<dbReference type="PROSITE" id="PS51755">
    <property type="entry name" value="OMPR_PHOB"/>
    <property type="match status" value="1"/>
</dbReference>
<keyword evidence="7" id="KW-1185">Reference proteome</keyword>
<feature type="modified residue" description="4-aspartylphosphate" evidence="2">
    <location>
        <position position="51"/>
    </location>
</feature>
<keyword evidence="1 3" id="KW-0238">DNA-binding</keyword>
<dbReference type="Gene3D" id="3.40.50.2300">
    <property type="match status" value="1"/>
</dbReference>
<dbReference type="InterPro" id="IPR039420">
    <property type="entry name" value="WalR-like"/>
</dbReference>
<dbReference type="Pfam" id="PF00072">
    <property type="entry name" value="Response_reg"/>
    <property type="match status" value="1"/>
</dbReference>
<evidence type="ECO:0000313" key="7">
    <source>
        <dbReference type="Proteomes" id="UP000581206"/>
    </source>
</evidence>
<dbReference type="GO" id="GO:0005829">
    <property type="term" value="C:cytosol"/>
    <property type="evidence" value="ECO:0007669"/>
    <property type="project" value="TreeGrafter"/>
</dbReference>
<dbReference type="Gene3D" id="1.10.10.10">
    <property type="entry name" value="Winged helix-like DNA-binding domain superfamily/Winged helix DNA-binding domain"/>
    <property type="match status" value="1"/>
</dbReference>
<sequence>MRVLLVEDEVDLAQSLAAGLSADGFTVEVAHDGAAGLAAVAAGQPEVLILDRDLPVISGDAVCQALVAAGSPTRILMLTAASSLDDRVNGLDLGADDYLAKPFAYVELVARIRALGRRAAAGEEPVLERGDLRLDSARRVVERAGRPVRLTPTQFAVLEVLLLANGGYVSVDELLEVVWDGRQDRDRSVVKMAVHGLRNRLGSPPLIETGPRHGYRIS</sequence>
<dbReference type="Gene3D" id="6.10.250.690">
    <property type="match status" value="1"/>
</dbReference>
<gene>
    <name evidence="6" type="ORF">HGA03_12745</name>
</gene>
<evidence type="ECO:0000256" key="3">
    <source>
        <dbReference type="PROSITE-ProRule" id="PRU01091"/>
    </source>
</evidence>
<dbReference type="PANTHER" id="PTHR48111:SF36">
    <property type="entry name" value="TRANSCRIPTIONAL REGULATORY PROTEIN CUTR"/>
    <property type="match status" value="1"/>
</dbReference>
<evidence type="ECO:0000313" key="6">
    <source>
        <dbReference type="EMBL" id="NKY23532.1"/>
    </source>
</evidence>
<dbReference type="PANTHER" id="PTHR48111">
    <property type="entry name" value="REGULATOR OF RPOS"/>
    <property type="match status" value="1"/>
</dbReference>
<dbReference type="SUPFAM" id="SSF52172">
    <property type="entry name" value="CheY-like"/>
    <property type="match status" value="1"/>
</dbReference>
<dbReference type="GO" id="GO:0000156">
    <property type="term" value="F:phosphorelay response regulator activity"/>
    <property type="evidence" value="ECO:0007669"/>
    <property type="project" value="TreeGrafter"/>
</dbReference>
<dbReference type="InterPro" id="IPR011006">
    <property type="entry name" value="CheY-like_superfamily"/>
</dbReference>
<dbReference type="EMBL" id="JAAXOX010000006">
    <property type="protein sequence ID" value="NKY23532.1"/>
    <property type="molecule type" value="Genomic_DNA"/>
</dbReference>
<comment type="caution">
    <text evidence="6">The sequence shown here is derived from an EMBL/GenBank/DDBJ whole genome shotgun (WGS) entry which is preliminary data.</text>
</comment>
<dbReference type="Proteomes" id="UP000581206">
    <property type="component" value="Unassembled WGS sequence"/>
</dbReference>
<feature type="DNA-binding region" description="OmpR/PhoB-type" evidence="3">
    <location>
        <begin position="124"/>
        <end position="218"/>
    </location>
</feature>
<dbReference type="AlphaFoldDB" id="A0A7X6KWG6"/>
<accession>A0A7X6KWG6</accession>
<dbReference type="InterPro" id="IPR001789">
    <property type="entry name" value="Sig_transdc_resp-reg_receiver"/>
</dbReference>